<name>A0AAD4FSF1_9GAMM</name>
<accession>A0AAD4FSF1</accession>
<reference evidence="1" key="1">
    <citation type="journal article" date="2012" name="J. Bacteriol.">
        <title>Genome sequences of type strains of seven species of the marine bacterium Pseudoalteromonas.</title>
        <authorList>
            <person name="Xie B.B."/>
            <person name="Shu Y.L."/>
            <person name="Qin Q.L."/>
            <person name="Rong J.C."/>
            <person name="Zhang X.Y."/>
            <person name="Chen X.L."/>
            <person name="Shi M."/>
            <person name="He H.L."/>
            <person name="Zhou B.C."/>
            <person name="Zhang Y.Z."/>
        </authorList>
    </citation>
    <scope>NUCLEOTIDE SEQUENCE</scope>
    <source>
        <strain evidence="1">DSM 8771</strain>
    </source>
</reference>
<comment type="caution">
    <text evidence="1">The sequence shown here is derived from an EMBL/GenBank/DDBJ whole genome shotgun (WGS) entry which is preliminary data.</text>
</comment>
<protein>
    <submittedName>
        <fullName evidence="1">Uncharacterized protein</fullName>
    </submittedName>
</protein>
<evidence type="ECO:0000313" key="1">
    <source>
        <dbReference type="EMBL" id="KAF7772165.1"/>
    </source>
</evidence>
<dbReference type="AlphaFoldDB" id="A0AAD4FSF1"/>
<dbReference type="Proteomes" id="UP000016487">
    <property type="component" value="Unassembled WGS sequence"/>
</dbReference>
<proteinExistence type="predicted"/>
<dbReference type="EMBL" id="AHBZ03000015">
    <property type="protein sequence ID" value="KAF7772165.1"/>
    <property type="molecule type" value="Genomic_DNA"/>
</dbReference>
<sequence>MVFYITAINSHFSGFLAQGSDFSVGISAIKLRVFAGFAG</sequence>
<gene>
    <name evidence="1" type="ORF">PCIT_a2181</name>
</gene>
<evidence type="ECO:0000313" key="2">
    <source>
        <dbReference type="Proteomes" id="UP000016487"/>
    </source>
</evidence>
<reference evidence="1" key="2">
    <citation type="submission" date="2015-03" db="EMBL/GenBank/DDBJ databases">
        <title>Genome sequence of Pseudoalteromonas citrea.</title>
        <authorList>
            <person name="Xie B.-B."/>
            <person name="Rong J.-C."/>
            <person name="Qin Q.-L."/>
            <person name="Zhang Y.-Z."/>
        </authorList>
    </citation>
    <scope>NUCLEOTIDE SEQUENCE</scope>
    <source>
        <strain evidence="1">DSM 8771</strain>
    </source>
</reference>
<organism evidence="1 2">
    <name type="scientific">Pseudoalteromonas citrea</name>
    <dbReference type="NCBI Taxonomy" id="43655"/>
    <lineage>
        <taxon>Bacteria</taxon>
        <taxon>Pseudomonadati</taxon>
        <taxon>Pseudomonadota</taxon>
        <taxon>Gammaproteobacteria</taxon>
        <taxon>Alteromonadales</taxon>
        <taxon>Pseudoalteromonadaceae</taxon>
        <taxon>Pseudoalteromonas</taxon>
    </lineage>
</organism>